<evidence type="ECO:0000313" key="2">
    <source>
        <dbReference type="EMBL" id="KAH9834439.1"/>
    </source>
</evidence>
<gene>
    <name evidence="2" type="ORF">C8Q71DRAFT_859438</name>
</gene>
<dbReference type="Proteomes" id="UP000814176">
    <property type="component" value="Unassembled WGS sequence"/>
</dbReference>
<evidence type="ECO:0000313" key="3">
    <source>
        <dbReference type="Proteomes" id="UP000814176"/>
    </source>
</evidence>
<dbReference type="GeneID" id="72008369"/>
<dbReference type="EMBL" id="JADCUA010000015">
    <property type="protein sequence ID" value="KAH9834439.1"/>
    <property type="molecule type" value="Genomic_DNA"/>
</dbReference>
<accession>A0ABQ8KAL8</accession>
<name>A0ABQ8KAL8_9APHY</name>
<comment type="caution">
    <text evidence="2">The sequence shown here is derived from an EMBL/GenBank/DDBJ whole genome shotgun (WGS) entry which is preliminary data.</text>
</comment>
<feature type="region of interest" description="Disordered" evidence="1">
    <location>
        <begin position="137"/>
        <end position="234"/>
    </location>
</feature>
<evidence type="ECO:0000256" key="1">
    <source>
        <dbReference type="SAM" id="MobiDB-lite"/>
    </source>
</evidence>
<proteinExistence type="predicted"/>
<dbReference type="RefSeq" id="XP_047776970.1">
    <property type="nucleotide sequence ID" value="XM_047927637.1"/>
</dbReference>
<feature type="compositionally biased region" description="Low complexity" evidence="1">
    <location>
        <begin position="149"/>
        <end position="177"/>
    </location>
</feature>
<protein>
    <submittedName>
        <fullName evidence="2">Uncharacterized protein</fullName>
    </submittedName>
</protein>
<keyword evidence="3" id="KW-1185">Reference proteome</keyword>
<feature type="compositionally biased region" description="Low complexity" evidence="1">
    <location>
        <begin position="184"/>
        <end position="196"/>
    </location>
</feature>
<reference evidence="2 3" key="1">
    <citation type="journal article" date="2021" name="Environ. Microbiol.">
        <title>Gene family expansions and transcriptome signatures uncover fungal adaptations to wood decay.</title>
        <authorList>
            <person name="Hage H."/>
            <person name="Miyauchi S."/>
            <person name="Viragh M."/>
            <person name="Drula E."/>
            <person name="Min B."/>
            <person name="Chaduli D."/>
            <person name="Navarro D."/>
            <person name="Favel A."/>
            <person name="Norest M."/>
            <person name="Lesage-Meessen L."/>
            <person name="Balint B."/>
            <person name="Merenyi Z."/>
            <person name="de Eugenio L."/>
            <person name="Morin E."/>
            <person name="Martinez A.T."/>
            <person name="Baldrian P."/>
            <person name="Stursova M."/>
            <person name="Martinez M.J."/>
            <person name="Novotny C."/>
            <person name="Magnuson J.K."/>
            <person name="Spatafora J.W."/>
            <person name="Maurice S."/>
            <person name="Pangilinan J."/>
            <person name="Andreopoulos W."/>
            <person name="LaButti K."/>
            <person name="Hundley H."/>
            <person name="Na H."/>
            <person name="Kuo A."/>
            <person name="Barry K."/>
            <person name="Lipzen A."/>
            <person name="Henrissat B."/>
            <person name="Riley R."/>
            <person name="Ahrendt S."/>
            <person name="Nagy L.G."/>
            <person name="Grigoriev I.V."/>
            <person name="Martin F."/>
            <person name="Rosso M.N."/>
        </authorList>
    </citation>
    <scope>NUCLEOTIDE SEQUENCE [LARGE SCALE GENOMIC DNA]</scope>
    <source>
        <strain evidence="2 3">CIRM-BRFM 1785</strain>
    </source>
</reference>
<feature type="region of interest" description="Disordered" evidence="1">
    <location>
        <begin position="86"/>
        <end position="117"/>
    </location>
</feature>
<feature type="compositionally biased region" description="Low complexity" evidence="1">
    <location>
        <begin position="86"/>
        <end position="96"/>
    </location>
</feature>
<sequence length="318" mass="34527">MALNLQSTPPTSQPLLVSRRLSNQPTHRQITDFVNAYRSLSLISTTTILLPSPIPSSAFIHSYLLRLLPITSTTINIMTYGSQEASTSASSSSYTTLEPLDNATGYTTPEDNETAESNEQLLEADELFFDFAKWEHDSTPEASSSGGESTPSLASTEESSASSGISPLSGSEGLPTHSRPPSPAASSAPSTSASPVRSKRKREASDEGPSTSVRQQAQRAPRITPQAAPTPHERRVYTCGRLKHMDEHLPDYVWQGHSEDWWAHVRSHVGSHEAPASDSGDASWGGSQQRVGWIMMRVRWDREGGGGQWENGPQGQSR</sequence>
<feature type="compositionally biased region" description="Polar residues" evidence="1">
    <location>
        <begin position="208"/>
        <end position="218"/>
    </location>
</feature>
<organism evidence="2 3">
    <name type="scientific">Rhodofomes roseus</name>
    <dbReference type="NCBI Taxonomy" id="34475"/>
    <lineage>
        <taxon>Eukaryota</taxon>
        <taxon>Fungi</taxon>
        <taxon>Dikarya</taxon>
        <taxon>Basidiomycota</taxon>
        <taxon>Agaricomycotina</taxon>
        <taxon>Agaricomycetes</taxon>
        <taxon>Polyporales</taxon>
        <taxon>Rhodofomes</taxon>
    </lineage>
</organism>